<evidence type="ECO:0008006" key="4">
    <source>
        <dbReference type="Google" id="ProtNLM"/>
    </source>
</evidence>
<keyword evidence="1" id="KW-0812">Transmembrane</keyword>
<feature type="transmembrane region" description="Helical" evidence="1">
    <location>
        <begin position="15"/>
        <end position="34"/>
    </location>
</feature>
<sequence length="114" mass="12394">MTNDDEDPWLARDKLYHVMFCLSITLISSTLASFTRYPFIRRHSIWVGSVISLAAGAAKEAADHLGIFPSAGASSKDAAADLLGVLIAAFVLSVWKRWADTDSNSGQSRRVLPV</sequence>
<keyword evidence="1" id="KW-1133">Transmembrane helix</keyword>
<comment type="caution">
    <text evidence="2">The sequence shown here is derived from an EMBL/GenBank/DDBJ whole genome shotgun (WGS) entry which is preliminary data.</text>
</comment>
<dbReference type="EMBL" id="JAIWQS010000009">
    <property type="protein sequence ID" value="KAJ8755163.1"/>
    <property type="molecule type" value="Genomic_DNA"/>
</dbReference>
<dbReference type="PANTHER" id="PTHR35462:SF2">
    <property type="entry name" value="TRANSMEMBRANE PROTEIN"/>
    <property type="match status" value="1"/>
</dbReference>
<gene>
    <name evidence="2" type="ORF">K2173_018961</name>
</gene>
<organism evidence="2 3">
    <name type="scientific">Erythroxylum novogranatense</name>
    <dbReference type="NCBI Taxonomy" id="1862640"/>
    <lineage>
        <taxon>Eukaryota</taxon>
        <taxon>Viridiplantae</taxon>
        <taxon>Streptophyta</taxon>
        <taxon>Embryophyta</taxon>
        <taxon>Tracheophyta</taxon>
        <taxon>Spermatophyta</taxon>
        <taxon>Magnoliopsida</taxon>
        <taxon>eudicotyledons</taxon>
        <taxon>Gunneridae</taxon>
        <taxon>Pentapetalae</taxon>
        <taxon>rosids</taxon>
        <taxon>fabids</taxon>
        <taxon>Malpighiales</taxon>
        <taxon>Erythroxylaceae</taxon>
        <taxon>Erythroxylum</taxon>
    </lineage>
</organism>
<dbReference type="PANTHER" id="PTHR35462">
    <property type="match status" value="1"/>
</dbReference>
<evidence type="ECO:0000256" key="1">
    <source>
        <dbReference type="SAM" id="Phobius"/>
    </source>
</evidence>
<evidence type="ECO:0000313" key="3">
    <source>
        <dbReference type="Proteomes" id="UP001159364"/>
    </source>
</evidence>
<reference evidence="2 3" key="1">
    <citation type="submission" date="2021-09" db="EMBL/GenBank/DDBJ databases">
        <title>Genomic insights and catalytic innovation underlie evolution of tropane alkaloids biosynthesis.</title>
        <authorList>
            <person name="Wang Y.-J."/>
            <person name="Tian T."/>
            <person name="Huang J.-P."/>
            <person name="Huang S.-X."/>
        </authorList>
    </citation>
    <scope>NUCLEOTIDE SEQUENCE [LARGE SCALE GENOMIC DNA]</scope>
    <source>
        <strain evidence="2">KIB-2018</strain>
        <tissue evidence="2">Leaf</tissue>
    </source>
</reference>
<keyword evidence="1" id="KW-0472">Membrane</keyword>
<accession>A0AAV8ST87</accession>
<feature type="transmembrane region" description="Helical" evidence="1">
    <location>
        <begin position="78"/>
        <end position="95"/>
    </location>
</feature>
<dbReference type="Proteomes" id="UP001159364">
    <property type="component" value="Linkage Group LG09"/>
</dbReference>
<dbReference type="AlphaFoldDB" id="A0AAV8ST87"/>
<proteinExistence type="predicted"/>
<evidence type="ECO:0000313" key="2">
    <source>
        <dbReference type="EMBL" id="KAJ8755163.1"/>
    </source>
</evidence>
<protein>
    <recommendedName>
        <fullName evidence="4">Transmembrane protein</fullName>
    </recommendedName>
</protein>
<keyword evidence="3" id="KW-1185">Reference proteome</keyword>
<name>A0AAV8ST87_9ROSI</name>